<evidence type="ECO:0000256" key="2">
    <source>
        <dbReference type="ARBA" id="ARBA00022692"/>
    </source>
</evidence>
<feature type="transmembrane region" description="Helical" evidence="5">
    <location>
        <begin position="276"/>
        <end position="301"/>
    </location>
</feature>
<evidence type="ECO:0000256" key="5">
    <source>
        <dbReference type="SAM" id="Phobius"/>
    </source>
</evidence>
<dbReference type="InterPro" id="IPR000537">
    <property type="entry name" value="UbiA_prenyltransferase"/>
</dbReference>
<feature type="transmembrane region" description="Helical" evidence="5">
    <location>
        <begin position="43"/>
        <end position="62"/>
    </location>
</feature>
<evidence type="ECO:0000256" key="4">
    <source>
        <dbReference type="ARBA" id="ARBA00023136"/>
    </source>
</evidence>
<dbReference type="PANTHER" id="PTHR42723:SF1">
    <property type="entry name" value="CHLOROPHYLL SYNTHASE, CHLOROPLASTIC"/>
    <property type="match status" value="1"/>
</dbReference>
<dbReference type="CDD" id="cd13956">
    <property type="entry name" value="PT_UbiA"/>
    <property type="match status" value="1"/>
</dbReference>
<dbReference type="OrthoDB" id="2908954at2"/>
<keyword evidence="4 5" id="KW-0472">Membrane</keyword>
<feature type="transmembrane region" description="Helical" evidence="5">
    <location>
        <begin position="208"/>
        <end position="228"/>
    </location>
</feature>
<comment type="caution">
    <text evidence="6">The sequence shown here is derived from an EMBL/GenBank/DDBJ whole genome shotgun (WGS) entry which is preliminary data.</text>
</comment>
<protein>
    <submittedName>
        <fullName evidence="6">4-hydroxybenzoate polyprenyltransferase/geranylgeranylglycerol-phosphate geranylgeranyltransferase</fullName>
    </submittedName>
</protein>
<proteinExistence type="predicted"/>
<keyword evidence="2 5" id="KW-0812">Transmembrane</keyword>
<dbReference type="GO" id="GO:0016765">
    <property type="term" value="F:transferase activity, transferring alkyl or aryl (other than methyl) groups"/>
    <property type="evidence" value="ECO:0007669"/>
    <property type="project" value="InterPro"/>
</dbReference>
<dbReference type="PANTHER" id="PTHR42723">
    <property type="entry name" value="CHLOROPHYLL SYNTHASE"/>
    <property type="match status" value="1"/>
</dbReference>
<evidence type="ECO:0000313" key="6">
    <source>
        <dbReference type="EMBL" id="PRY36714.1"/>
    </source>
</evidence>
<dbReference type="InterPro" id="IPR044878">
    <property type="entry name" value="UbiA_sf"/>
</dbReference>
<name>A0A2T0STH1_9PSEU</name>
<comment type="subcellular location">
    <subcellularLocation>
        <location evidence="1">Membrane</location>
        <topology evidence="1">Multi-pass membrane protein</topology>
    </subcellularLocation>
</comment>
<dbReference type="EMBL" id="PVTF01000011">
    <property type="protein sequence ID" value="PRY36714.1"/>
    <property type="molecule type" value="Genomic_DNA"/>
</dbReference>
<feature type="transmembrane region" description="Helical" evidence="5">
    <location>
        <begin position="234"/>
        <end position="255"/>
    </location>
</feature>
<accession>A0A2T0STH1</accession>
<dbReference type="InterPro" id="IPR050475">
    <property type="entry name" value="Prenyltransferase_related"/>
</dbReference>
<dbReference type="RefSeq" id="WP_106192110.1">
    <property type="nucleotide sequence ID" value="NZ_PVTF01000011.1"/>
</dbReference>
<evidence type="ECO:0000313" key="7">
    <source>
        <dbReference type="Proteomes" id="UP000239494"/>
    </source>
</evidence>
<gene>
    <name evidence="6" type="ORF">CLV43_11186</name>
</gene>
<sequence length="327" mass="33676">MATWRRTVEAHVQTWRPYTLPYPGVVGLAGASVAGGHPEPRHLVAAVLIPVLVWLGGHYLGDWLDRDLDAIDKPQRPIPSGRLGPRAALLSAVVCEVVAAAAAAVAGWRVLVLLVVGVAGIAAYSRLCKGRGISGNLVRGALTSLAVLAGATCVPDGRVWTAVPFAVVFLLHDAASNLVGAVRDVEGDEAGGYRSVPVQRGVAYGARLAQALYGSALVAAVASVLVPLPDRTSYLTLLVVATAIGAWVFGGLLTQGDGITRESALRAHEVLVAERLVLACAVTAAGAGAPVAVAVLLPVVAFSVVTQHAMRARHEIPPAGLRRATAS</sequence>
<dbReference type="AlphaFoldDB" id="A0A2T0STH1"/>
<keyword evidence="3 5" id="KW-1133">Transmembrane helix</keyword>
<evidence type="ECO:0000256" key="1">
    <source>
        <dbReference type="ARBA" id="ARBA00004141"/>
    </source>
</evidence>
<evidence type="ECO:0000256" key="3">
    <source>
        <dbReference type="ARBA" id="ARBA00022989"/>
    </source>
</evidence>
<dbReference type="Gene3D" id="1.10.357.140">
    <property type="entry name" value="UbiA prenyltransferase"/>
    <property type="match status" value="1"/>
</dbReference>
<keyword evidence="7" id="KW-1185">Reference proteome</keyword>
<organism evidence="6 7">
    <name type="scientific">Umezawaea tangerina</name>
    <dbReference type="NCBI Taxonomy" id="84725"/>
    <lineage>
        <taxon>Bacteria</taxon>
        <taxon>Bacillati</taxon>
        <taxon>Actinomycetota</taxon>
        <taxon>Actinomycetes</taxon>
        <taxon>Pseudonocardiales</taxon>
        <taxon>Pseudonocardiaceae</taxon>
        <taxon>Umezawaea</taxon>
    </lineage>
</organism>
<dbReference type="Proteomes" id="UP000239494">
    <property type="component" value="Unassembled WGS sequence"/>
</dbReference>
<reference evidence="6 7" key="1">
    <citation type="submission" date="2018-03" db="EMBL/GenBank/DDBJ databases">
        <title>Genomic Encyclopedia of Archaeal and Bacterial Type Strains, Phase II (KMG-II): from individual species to whole genera.</title>
        <authorList>
            <person name="Goeker M."/>
        </authorList>
    </citation>
    <scope>NUCLEOTIDE SEQUENCE [LARGE SCALE GENOMIC DNA]</scope>
    <source>
        <strain evidence="6 7">DSM 44720</strain>
    </source>
</reference>
<dbReference type="GO" id="GO:0016020">
    <property type="term" value="C:membrane"/>
    <property type="evidence" value="ECO:0007669"/>
    <property type="project" value="UniProtKB-SubCell"/>
</dbReference>
<keyword evidence="6" id="KW-0808">Transferase</keyword>
<dbReference type="Pfam" id="PF01040">
    <property type="entry name" value="UbiA"/>
    <property type="match status" value="1"/>
</dbReference>
<feature type="transmembrane region" description="Helical" evidence="5">
    <location>
        <begin position="110"/>
        <end position="127"/>
    </location>
</feature>